<dbReference type="EMBL" id="JAACFV010000062">
    <property type="protein sequence ID" value="KAF7507829.1"/>
    <property type="molecule type" value="Genomic_DNA"/>
</dbReference>
<dbReference type="SUPFAM" id="SSF52540">
    <property type="entry name" value="P-loop containing nucleoside triphosphate hydrolases"/>
    <property type="match status" value="1"/>
</dbReference>
<dbReference type="AlphaFoldDB" id="A0A8H7AI42"/>
<feature type="transmembrane region" description="Helical" evidence="3">
    <location>
        <begin position="380"/>
        <end position="396"/>
    </location>
</feature>
<dbReference type="Proteomes" id="UP000606974">
    <property type="component" value="Unassembled WGS sequence"/>
</dbReference>
<name>A0A8H7AI42_9EURO</name>
<evidence type="ECO:0000256" key="1">
    <source>
        <dbReference type="SAM" id="Coils"/>
    </source>
</evidence>
<dbReference type="CDD" id="cd00882">
    <property type="entry name" value="Ras_like_GTPase"/>
    <property type="match status" value="1"/>
</dbReference>
<organism evidence="5 6">
    <name type="scientific">Endocarpon pusillum</name>
    <dbReference type="NCBI Taxonomy" id="364733"/>
    <lineage>
        <taxon>Eukaryota</taxon>
        <taxon>Fungi</taxon>
        <taxon>Dikarya</taxon>
        <taxon>Ascomycota</taxon>
        <taxon>Pezizomycotina</taxon>
        <taxon>Eurotiomycetes</taxon>
        <taxon>Chaetothyriomycetidae</taxon>
        <taxon>Verrucariales</taxon>
        <taxon>Verrucariaceae</taxon>
        <taxon>Endocarpon</taxon>
    </lineage>
</organism>
<feature type="domain" description="G" evidence="4">
    <location>
        <begin position="26"/>
        <end position="87"/>
    </location>
</feature>
<dbReference type="Pfam" id="PF01926">
    <property type="entry name" value="MMR_HSR1"/>
    <property type="match status" value="1"/>
</dbReference>
<dbReference type="Gene3D" id="3.40.50.300">
    <property type="entry name" value="P-loop containing nucleotide triphosphate hydrolases"/>
    <property type="match status" value="1"/>
</dbReference>
<sequence length="440" mass="49371">MFNPELRAQDSSPDLPSGAIADHAIVAVMGTTGSGKSTFIQKATGSQDVVVGHTYAACTQVPQLYDFTLDGKNVALLDTPGFDDTYKTDSEVLQGVAEFLAFTYRKNMKLSGIIYLQRITDPRMTHGGRANLELFRALCGDDPLRKVTLATTFWGEMRNLHRAAEHEEELKSNPDYWGEMLAKKASMTQFHDTKDSAQNIIRDLLENEEKITLKIQEEMVDQKLGLIQTTAGETLKRELTEMAEQHEKQVQMLKQEIETALQMRDYELKEIKEQQARKSERARQTFQNQMDALKAHNREELRARDMEFDARLMTIRRQQETETLTARTALEEALSRPQTPIPNVEEALLPTSDPALGPTPNGQTDTEIQKEKSRHKREKYLSIFGAVGTTATAAGLSVINPLAIPVAFAGLVGIINACFTRREANDLERRPEVYQDIAAG</sequence>
<keyword evidence="1" id="KW-0175">Coiled coil</keyword>
<evidence type="ECO:0000256" key="3">
    <source>
        <dbReference type="SAM" id="Phobius"/>
    </source>
</evidence>
<comment type="caution">
    <text evidence="5">The sequence shown here is derived from an EMBL/GenBank/DDBJ whole genome shotgun (WGS) entry which is preliminary data.</text>
</comment>
<dbReference type="OrthoDB" id="8954335at2759"/>
<feature type="coiled-coil region" evidence="1">
    <location>
        <begin position="236"/>
        <end position="296"/>
    </location>
</feature>
<feature type="transmembrane region" description="Helical" evidence="3">
    <location>
        <begin position="402"/>
        <end position="420"/>
    </location>
</feature>
<evidence type="ECO:0000313" key="6">
    <source>
        <dbReference type="Proteomes" id="UP000606974"/>
    </source>
</evidence>
<keyword evidence="3" id="KW-0812">Transmembrane</keyword>
<keyword evidence="3" id="KW-1133">Transmembrane helix</keyword>
<proteinExistence type="predicted"/>
<evidence type="ECO:0000256" key="2">
    <source>
        <dbReference type="SAM" id="MobiDB-lite"/>
    </source>
</evidence>
<evidence type="ECO:0000259" key="4">
    <source>
        <dbReference type="Pfam" id="PF01926"/>
    </source>
</evidence>
<gene>
    <name evidence="5" type="ORF">GJ744_009993</name>
</gene>
<dbReference type="GO" id="GO:0005525">
    <property type="term" value="F:GTP binding"/>
    <property type="evidence" value="ECO:0007669"/>
    <property type="project" value="InterPro"/>
</dbReference>
<dbReference type="InterPro" id="IPR006073">
    <property type="entry name" value="GTP-bd"/>
</dbReference>
<evidence type="ECO:0000313" key="5">
    <source>
        <dbReference type="EMBL" id="KAF7507829.1"/>
    </source>
</evidence>
<protein>
    <recommendedName>
        <fullName evidence="4">G domain-containing protein</fullName>
    </recommendedName>
</protein>
<dbReference type="InterPro" id="IPR027417">
    <property type="entry name" value="P-loop_NTPase"/>
</dbReference>
<keyword evidence="6" id="KW-1185">Reference proteome</keyword>
<keyword evidence="3" id="KW-0472">Membrane</keyword>
<reference evidence="5" key="1">
    <citation type="submission" date="2020-02" db="EMBL/GenBank/DDBJ databases">
        <authorList>
            <person name="Palmer J.M."/>
        </authorList>
    </citation>
    <scope>NUCLEOTIDE SEQUENCE</scope>
    <source>
        <strain evidence="5">EPUS1.4</strain>
        <tissue evidence="5">Thallus</tissue>
    </source>
</reference>
<accession>A0A8H7AI42</accession>
<feature type="region of interest" description="Disordered" evidence="2">
    <location>
        <begin position="348"/>
        <end position="374"/>
    </location>
</feature>